<dbReference type="Proteomes" id="UP000499080">
    <property type="component" value="Unassembled WGS sequence"/>
</dbReference>
<evidence type="ECO:0000313" key="3">
    <source>
        <dbReference type="Proteomes" id="UP000499080"/>
    </source>
</evidence>
<dbReference type="EMBL" id="BGPR01027214">
    <property type="protein sequence ID" value="GBN97537.1"/>
    <property type="molecule type" value="Genomic_DNA"/>
</dbReference>
<feature type="compositionally biased region" description="Basic and acidic residues" evidence="1">
    <location>
        <begin position="48"/>
        <end position="70"/>
    </location>
</feature>
<feature type="region of interest" description="Disordered" evidence="1">
    <location>
        <begin position="29"/>
        <end position="78"/>
    </location>
</feature>
<gene>
    <name evidence="2" type="ORF">AVEN_125373_1</name>
</gene>
<keyword evidence="3" id="KW-1185">Reference proteome</keyword>
<reference evidence="2 3" key="1">
    <citation type="journal article" date="2019" name="Sci. Rep.">
        <title>Orb-weaving spider Araneus ventricosus genome elucidates the spidroin gene catalogue.</title>
        <authorList>
            <person name="Kono N."/>
            <person name="Nakamura H."/>
            <person name="Ohtoshi R."/>
            <person name="Moran D.A.P."/>
            <person name="Shinohara A."/>
            <person name="Yoshida Y."/>
            <person name="Fujiwara M."/>
            <person name="Mori M."/>
            <person name="Tomita M."/>
            <person name="Arakawa K."/>
        </authorList>
    </citation>
    <scope>NUCLEOTIDE SEQUENCE [LARGE SCALE GENOMIC DNA]</scope>
</reference>
<sequence length="276" mass="30647">MIDLESFKGQKEIANPFLLVQSTPMFVEGTTNIGVSGSPKKVRRKRKGEANESGKEKKDKKLSNDFDKVDKKSKKDKSAPHIFPNFWAAAPCFPAITDTVQQPSKVNQEPNLLEDLAIILERHKIVGQPAVEINKLIQSAIGQICALRSSVHNMESRLSKLEENQVIKVRSYAETAKVQNQTVKENKESDVNPDPNTHKHTFPVKESNNSSAKTTAKKSAAKAVAKSKHTEKPAKKQPRQPEKLKPKPNVPTLIVKPTTEGSTYKDLKSTLLPKLT</sequence>
<feature type="region of interest" description="Disordered" evidence="1">
    <location>
        <begin position="180"/>
        <end position="276"/>
    </location>
</feature>
<comment type="caution">
    <text evidence="2">The sequence shown here is derived from an EMBL/GenBank/DDBJ whole genome shotgun (WGS) entry which is preliminary data.</text>
</comment>
<evidence type="ECO:0000313" key="2">
    <source>
        <dbReference type="EMBL" id="GBN97537.1"/>
    </source>
</evidence>
<feature type="compositionally biased region" description="Basic and acidic residues" evidence="1">
    <location>
        <begin position="228"/>
        <end position="245"/>
    </location>
</feature>
<accession>A0A4Y2TAE3</accession>
<proteinExistence type="predicted"/>
<organism evidence="2 3">
    <name type="scientific">Araneus ventricosus</name>
    <name type="common">Orbweaver spider</name>
    <name type="synonym">Epeira ventricosa</name>
    <dbReference type="NCBI Taxonomy" id="182803"/>
    <lineage>
        <taxon>Eukaryota</taxon>
        <taxon>Metazoa</taxon>
        <taxon>Ecdysozoa</taxon>
        <taxon>Arthropoda</taxon>
        <taxon>Chelicerata</taxon>
        <taxon>Arachnida</taxon>
        <taxon>Araneae</taxon>
        <taxon>Araneomorphae</taxon>
        <taxon>Entelegynae</taxon>
        <taxon>Araneoidea</taxon>
        <taxon>Araneidae</taxon>
        <taxon>Araneus</taxon>
    </lineage>
</organism>
<name>A0A4Y2TAE3_ARAVE</name>
<protein>
    <submittedName>
        <fullName evidence="2">Uncharacterized protein</fullName>
    </submittedName>
</protein>
<dbReference type="AlphaFoldDB" id="A0A4Y2TAE3"/>
<feature type="compositionally biased region" description="Basic residues" evidence="1">
    <location>
        <begin position="215"/>
        <end position="227"/>
    </location>
</feature>
<evidence type="ECO:0000256" key="1">
    <source>
        <dbReference type="SAM" id="MobiDB-lite"/>
    </source>
</evidence>